<feature type="compositionally biased region" description="Basic and acidic residues" evidence="1">
    <location>
        <begin position="248"/>
        <end position="271"/>
    </location>
</feature>
<reference evidence="2" key="1">
    <citation type="submission" date="2022-02" db="EMBL/GenBank/DDBJ databases">
        <title>Towards deciphering the DNA virus diversity associated with rodent species in the families Cricetidae and Heteromyidae.</title>
        <authorList>
            <person name="Lund M."/>
            <person name="Larsen B.B."/>
            <person name="Gryseels S."/>
            <person name="Kraberger S."/>
            <person name="Rowsey D.M."/>
            <person name="Steger L."/>
            <person name="Yule K.M."/>
            <person name="Upham N.S."/>
            <person name="Worobey M."/>
            <person name="Van Doorslaer K."/>
            <person name="Varsani A."/>
        </authorList>
    </citation>
    <scope>NUCLEOTIDE SEQUENCE</scope>
    <source>
        <strain evidence="2">NeonRodF1_11</strain>
    </source>
</reference>
<evidence type="ECO:0000256" key="1">
    <source>
        <dbReference type="SAM" id="MobiDB-lite"/>
    </source>
</evidence>
<feature type="region of interest" description="Disordered" evidence="1">
    <location>
        <begin position="74"/>
        <end position="100"/>
    </location>
</feature>
<evidence type="ECO:0000313" key="2">
    <source>
        <dbReference type="EMBL" id="UPW42046.1"/>
    </source>
</evidence>
<dbReference type="EMBL" id="OM869715">
    <property type="protein sequence ID" value="UPW42046.1"/>
    <property type="molecule type" value="Genomic_DNA"/>
</dbReference>
<feature type="region of interest" description="Disordered" evidence="1">
    <location>
        <begin position="247"/>
        <end position="279"/>
    </location>
</feature>
<name>A0A976N2U0_9VIRU</name>
<sequence>MGANADKRQFKYNYQLQQDAQSWQSNEAAKNRFFNYEQAALARDFELQMWNKTNEYNSPAHQRQMREAAGLNPFAGDYQSQAPMPSGSPVAAGGSQPNGVTPPYIQQTGFNPFQQMTAIADSIKSLSSSGLDLAQTKKTTSLLSSELENLVSDTNLNKSLTVLNQIDSNTRDKKNRKEIRQIGAMIMKLESEADLNEEKKSYYKSAITKNLEDANLSYAQSAQIIKYVMNYMDSKERASIDNIKSSTHKNEETANLAKEEAKTEQDMRPYKVESASNNAGPETDYQAIYSLAAQITEDADKARMVTGIIAGIHEVKDIGKTVADVITSFKKLGIQMKDSEVRKLVGMRASRKVTWKRLSDEGNMLYSYD</sequence>
<organism evidence="2">
    <name type="scientific">Dipodfec virus RodF1_11</name>
    <dbReference type="NCBI Taxonomy" id="2929288"/>
    <lineage>
        <taxon>Viruses</taxon>
        <taxon>Monodnaviria</taxon>
        <taxon>Sangervirae</taxon>
        <taxon>Phixviricota</taxon>
        <taxon>Malgrandaviricetes</taxon>
        <taxon>Petitvirales</taxon>
        <taxon>Microviridae</taxon>
    </lineage>
</organism>
<proteinExistence type="predicted"/>
<protein>
    <submittedName>
        <fullName evidence="2">DNA pilot protein</fullName>
    </submittedName>
</protein>
<accession>A0A976N2U0</accession>